<dbReference type="InterPro" id="IPR003593">
    <property type="entry name" value="AAA+_ATPase"/>
</dbReference>
<dbReference type="PROSITE" id="PS50893">
    <property type="entry name" value="ABC_TRANSPORTER_2"/>
    <property type="match status" value="2"/>
</dbReference>
<dbReference type="NCBIfam" id="NF000355">
    <property type="entry name" value="ribo_prot_ABC_F"/>
    <property type="match status" value="1"/>
</dbReference>
<feature type="domain" description="ABC transporter" evidence="3">
    <location>
        <begin position="28"/>
        <end position="260"/>
    </location>
</feature>
<evidence type="ECO:0000256" key="1">
    <source>
        <dbReference type="ARBA" id="ARBA00022741"/>
    </source>
</evidence>
<dbReference type="SMART" id="SM00382">
    <property type="entry name" value="AAA"/>
    <property type="match status" value="2"/>
</dbReference>
<protein>
    <recommendedName>
        <fullName evidence="3">ABC transporter domain-containing protein</fullName>
    </recommendedName>
</protein>
<name>A0A1G2MQY8_9BACT</name>
<keyword evidence="1" id="KW-0547">Nucleotide-binding</keyword>
<dbReference type="Gene3D" id="3.40.50.300">
    <property type="entry name" value="P-loop containing nucleotide triphosphate hydrolases"/>
    <property type="match status" value="2"/>
</dbReference>
<dbReference type="InterPro" id="IPR027417">
    <property type="entry name" value="P-loop_NTPase"/>
</dbReference>
<accession>A0A1G2MQY8</accession>
<feature type="domain" description="ABC transporter" evidence="3">
    <location>
        <begin position="344"/>
        <end position="557"/>
    </location>
</feature>
<evidence type="ECO:0000256" key="2">
    <source>
        <dbReference type="ARBA" id="ARBA00022840"/>
    </source>
</evidence>
<dbReference type="Proteomes" id="UP000177565">
    <property type="component" value="Unassembled WGS sequence"/>
</dbReference>
<proteinExistence type="predicted"/>
<evidence type="ECO:0000259" key="3">
    <source>
        <dbReference type="PROSITE" id="PS50893"/>
    </source>
</evidence>
<keyword evidence="2" id="KW-0067">ATP-binding</keyword>
<dbReference type="InterPro" id="IPR017871">
    <property type="entry name" value="ABC_transporter-like_CS"/>
</dbReference>
<dbReference type="PANTHER" id="PTHR42855:SF2">
    <property type="entry name" value="DRUG RESISTANCE ABC TRANSPORTER,ATP-BINDING PROTEIN"/>
    <property type="match status" value="1"/>
</dbReference>
<evidence type="ECO:0000313" key="5">
    <source>
        <dbReference type="Proteomes" id="UP000177565"/>
    </source>
</evidence>
<dbReference type="PANTHER" id="PTHR42855">
    <property type="entry name" value="ABC TRANSPORTER ATP-BINDING SUBUNIT"/>
    <property type="match status" value="1"/>
</dbReference>
<dbReference type="GO" id="GO:0016887">
    <property type="term" value="F:ATP hydrolysis activity"/>
    <property type="evidence" value="ECO:0007669"/>
    <property type="project" value="InterPro"/>
</dbReference>
<dbReference type="Pfam" id="PF00005">
    <property type="entry name" value="ABC_tran"/>
    <property type="match status" value="2"/>
</dbReference>
<dbReference type="InterPro" id="IPR003439">
    <property type="entry name" value="ABC_transporter-like_ATP-bd"/>
</dbReference>
<gene>
    <name evidence="4" type="ORF">A3C06_02420</name>
</gene>
<dbReference type="InterPro" id="IPR051309">
    <property type="entry name" value="ABCF_ATPase"/>
</dbReference>
<dbReference type="AlphaFoldDB" id="A0A1G2MQY8"/>
<sequence>MSEQRGVSQKLTPYILCRLKRTVAKTMIKVKNISKNYGTLVALNEVSFALENCGKAALVGSNGSGKTTLLKILAGIEEYDSGSIEYSTGMRIGYLSQDTSLAEEKTIRSYIQSVFDVSLRSENEKSKYDFEHRMKVVLAGFGLNHISLDRKLSSLSSGQKTKIALAGLLLKNAGLLLLDEPTNNLDIPALVWLEDFLKKSQAACIIVSHDKRFLDKVTDRVFELDWTNHAITAERGSYSNYLERRLRSIRRQKEMYLAQQKEITRLTQEAKRRKEKSAKGARWTGSDNDKFLRGFKREQAGKSARGAKVLEKRIEQMEKIEKPVEKMPFRIDLEAEHSGAQADINLIGAVVRHDNDFFVGPISLEIGYGKRIGIVGQNGSGKTTLLKIISGNSTLQSGNVVIGSGVRIGNMMQEHDNLQRSAMVMNFFAEKTGFGISEVYNTLKRIGFSEKNARGLISELSPGARARLLLAIFSALSVNVLLLDEPTNHLDIEAVAVLEEVLTDYKGTVILVSHDRYFLEKTRLDFVYLLEDGKIKRIPDLRQYIESAEKNAEKSLKNFK</sequence>
<dbReference type="PROSITE" id="PS00211">
    <property type="entry name" value="ABC_TRANSPORTER_1"/>
    <property type="match status" value="1"/>
</dbReference>
<dbReference type="STRING" id="1802312.A3C06_02420"/>
<organism evidence="4 5">
    <name type="scientific">Candidatus Taylorbacteria bacterium RIFCSPHIGHO2_02_FULL_46_13</name>
    <dbReference type="NCBI Taxonomy" id="1802312"/>
    <lineage>
        <taxon>Bacteria</taxon>
        <taxon>Candidatus Tayloriibacteriota</taxon>
    </lineage>
</organism>
<dbReference type="CDD" id="cd03221">
    <property type="entry name" value="ABCF_EF-3"/>
    <property type="match status" value="2"/>
</dbReference>
<dbReference type="SUPFAM" id="SSF52540">
    <property type="entry name" value="P-loop containing nucleoside triphosphate hydrolases"/>
    <property type="match status" value="2"/>
</dbReference>
<dbReference type="EMBL" id="MHRQ01000023">
    <property type="protein sequence ID" value="OHA26273.1"/>
    <property type="molecule type" value="Genomic_DNA"/>
</dbReference>
<evidence type="ECO:0000313" key="4">
    <source>
        <dbReference type="EMBL" id="OHA26273.1"/>
    </source>
</evidence>
<dbReference type="GO" id="GO:0005524">
    <property type="term" value="F:ATP binding"/>
    <property type="evidence" value="ECO:0007669"/>
    <property type="project" value="UniProtKB-KW"/>
</dbReference>
<reference evidence="4 5" key="1">
    <citation type="journal article" date="2016" name="Nat. Commun.">
        <title>Thousands of microbial genomes shed light on interconnected biogeochemical processes in an aquifer system.</title>
        <authorList>
            <person name="Anantharaman K."/>
            <person name="Brown C.T."/>
            <person name="Hug L.A."/>
            <person name="Sharon I."/>
            <person name="Castelle C.J."/>
            <person name="Probst A.J."/>
            <person name="Thomas B.C."/>
            <person name="Singh A."/>
            <person name="Wilkins M.J."/>
            <person name="Karaoz U."/>
            <person name="Brodie E.L."/>
            <person name="Williams K.H."/>
            <person name="Hubbard S.S."/>
            <person name="Banfield J.F."/>
        </authorList>
    </citation>
    <scope>NUCLEOTIDE SEQUENCE [LARGE SCALE GENOMIC DNA]</scope>
</reference>
<comment type="caution">
    <text evidence="4">The sequence shown here is derived from an EMBL/GenBank/DDBJ whole genome shotgun (WGS) entry which is preliminary data.</text>
</comment>